<dbReference type="InterPro" id="IPR029903">
    <property type="entry name" value="RmlD-like-bd"/>
</dbReference>
<dbReference type="Proteomes" id="UP000198900">
    <property type="component" value="Unassembled WGS sequence"/>
</dbReference>
<dbReference type="NCBIfam" id="TIGR01214">
    <property type="entry name" value="rmlD"/>
    <property type="match status" value="1"/>
</dbReference>
<comment type="caution">
    <text evidence="8">The sequence shown here is derived from an EMBL/GenBank/DDBJ whole genome shotgun (WGS) entry which is preliminary data.</text>
</comment>
<evidence type="ECO:0000256" key="3">
    <source>
        <dbReference type="ARBA" id="ARBA00012929"/>
    </source>
</evidence>
<comment type="similarity">
    <text evidence="2 6">Belongs to the dTDP-4-dehydrorhamnose reductase family.</text>
</comment>
<dbReference type="RefSeq" id="WP_091787169.1">
    <property type="nucleotide sequence ID" value="NZ_FNDI01000027.1"/>
</dbReference>
<dbReference type="PANTHER" id="PTHR10491">
    <property type="entry name" value="DTDP-4-DEHYDRORHAMNOSE REDUCTASE"/>
    <property type="match status" value="1"/>
</dbReference>
<organism evidence="8 9">
    <name type="scientific">Paraburkholderia steynii</name>
    <dbReference type="NCBI Taxonomy" id="1245441"/>
    <lineage>
        <taxon>Bacteria</taxon>
        <taxon>Pseudomonadati</taxon>
        <taxon>Pseudomonadota</taxon>
        <taxon>Betaproteobacteria</taxon>
        <taxon>Burkholderiales</taxon>
        <taxon>Burkholderiaceae</taxon>
        <taxon>Paraburkholderia</taxon>
    </lineage>
</organism>
<dbReference type="GO" id="GO:0008831">
    <property type="term" value="F:dTDP-4-dehydrorhamnose reductase activity"/>
    <property type="evidence" value="ECO:0007669"/>
    <property type="project" value="UniProtKB-EC"/>
</dbReference>
<protein>
    <recommendedName>
        <fullName evidence="4 6">dTDP-4-dehydrorhamnose reductase</fullName>
        <ecNumber evidence="3 6">1.1.1.133</ecNumber>
    </recommendedName>
</protein>
<feature type="domain" description="RmlD-like substrate binding" evidence="7">
    <location>
        <begin position="1"/>
        <end position="291"/>
    </location>
</feature>
<dbReference type="Pfam" id="PF04321">
    <property type="entry name" value="RmlD_sub_bind"/>
    <property type="match status" value="1"/>
</dbReference>
<evidence type="ECO:0000259" key="7">
    <source>
        <dbReference type="Pfam" id="PF04321"/>
    </source>
</evidence>
<evidence type="ECO:0000256" key="6">
    <source>
        <dbReference type="RuleBase" id="RU364082"/>
    </source>
</evidence>
<dbReference type="UniPathway" id="UPA00124"/>
<evidence type="ECO:0000256" key="4">
    <source>
        <dbReference type="ARBA" id="ARBA00017099"/>
    </source>
</evidence>
<comment type="catalytic activity">
    <reaction evidence="5 6">
        <text>dTDP-beta-L-rhamnose + NADP(+) = dTDP-4-dehydro-beta-L-rhamnose + NADPH + H(+)</text>
        <dbReference type="Rhea" id="RHEA:21796"/>
        <dbReference type="ChEBI" id="CHEBI:15378"/>
        <dbReference type="ChEBI" id="CHEBI:57510"/>
        <dbReference type="ChEBI" id="CHEBI:57783"/>
        <dbReference type="ChEBI" id="CHEBI:58349"/>
        <dbReference type="ChEBI" id="CHEBI:62830"/>
        <dbReference type="EC" id="1.1.1.133"/>
    </reaction>
</comment>
<dbReference type="GO" id="GO:0019305">
    <property type="term" value="P:dTDP-rhamnose biosynthetic process"/>
    <property type="evidence" value="ECO:0007669"/>
    <property type="project" value="UniProtKB-UniPathway"/>
</dbReference>
<dbReference type="EC" id="1.1.1.133" evidence="3 6"/>
<dbReference type="InterPro" id="IPR036291">
    <property type="entry name" value="NAD(P)-bd_dom_sf"/>
</dbReference>
<comment type="pathway">
    <text evidence="1 6">Carbohydrate biosynthesis; dTDP-L-rhamnose biosynthesis.</text>
</comment>
<comment type="cofactor">
    <cofactor evidence="6">
        <name>Mg(2+)</name>
        <dbReference type="ChEBI" id="CHEBI:18420"/>
    </cofactor>
    <text evidence="6">Binds 1 Mg(2+) ion per monomer.</text>
</comment>
<evidence type="ECO:0000313" key="8">
    <source>
        <dbReference type="EMBL" id="SDI93707.1"/>
    </source>
</evidence>
<dbReference type="PANTHER" id="PTHR10491:SF4">
    <property type="entry name" value="METHIONINE ADENOSYLTRANSFERASE 2 SUBUNIT BETA"/>
    <property type="match status" value="1"/>
</dbReference>
<reference evidence="8" key="1">
    <citation type="submission" date="2016-10" db="EMBL/GenBank/DDBJ databases">
        <authorList>
            <person name="Varghese N."/>
            <person name="Submissions S."/>
        </authorList>
    </citation>
    <scope>NUCLEOTIDE SEQUENCE [LARGE SCALE GENOMIC DNA]</scope>
    <source>
        <strain evidence="8">YR281</strain>
    </source>
</reference>
<evidence type="ECO:0000313" key="9">
    <source>
        <dbReference type="Proteomes" id="UP000198900"/>
    </source>
</evidence>
<sequence>MTILVLGAGGQVGRELVLRAGDRQVVGLDRHSLDITDRDAVVEALREHDVRIVINAAAYTAVDRAESDAEAAFAVNRDAVAVLSSALARTRTPLLHLSTDYVFDGSHSEAYAPDDPGTPAGTYGKSKWAGEEAIRARLREHVILRVSWVFGAHGNNFVKTMLRLARERSELSIVDDQFGAPTHAGAIAEVLLTLADRHLRAGRNTSIPWGTYHYTGSPVTTWHGLASATLAYAAACGMIDEMPVLRPIATEEYPLPAPRPKNSALDMGTTRALLGFDARPWKDGLIEVLDHWAAH</sequence>
<dbReference type="AlphaFoldDB" id="A0A7Z7BDW0"/>
<comment type="function">
    <text evidence="6">Catalyzes the reduction of dTDP-6-deoxy-L-lyxo-4-hexulose to yield dTDP-L-rhamnose.</text>
</comment>
<evidence type="ECO:0000256" key="5">
    <source>
        <dbReference type="ARBA" id="ARBA00048200"/>
    </source>
</evidence>
<dbReference type="CDD" id="cd05254">
    <property type="entry name" value="dTDP_HR_like_SDR_e"/>
    <property type="match status" value="1"/>
</dbReference>
<proteinExistence type="inferred from homology"/>
<dbReference type="EMBL" id="FNDI01000027">
    <property type="protein sequence ID" value="SDI93707.1"/>
    <property type="molecule type" value="Genomic_DNA"/>
</dbReference>
<dbReference type="Gene3D" id="3.90.25.10">
    <property type="entry name" value="UDP-galactose 4-epimerase, domain 1"/>
    <property type="match status" value="1"/>
</dbReference>
<gene>
    <name evidence="8" type="ORF">SAMN04487926_127121</name>
</gene>
<dbReference type="SUPFAM" id="SSF51735">
    <property type="entry name" value="NAD(P)-binding Rossmann-fold domains"/>
    <property type="match status" value="1"/>
</dbReference>
<accession>A0A7Z7BDW0</accession>
<keyword evidence="9" id="KW-1185">Reference proteome</keyword>
<name>A0A7Z7BDW0_9BURK</name>
<keyword evidence="6" id="KW-0521">NADP</keyword>
<keyword evidence="6" id="KW-0560">Oxidoreductase</keyword>
<evidence type="ECO:0000256" key="2">
    <source>
        <dbReference type="ARBA" id="ARBA00010944"/>
    </source>
</evidence>
<dbReference type="Gene3D" id="3.40.50.720">
    <property type="entry name" value="NAD(P)-binding Rossmann-like Domain"/>
    <property type="match status" value="1"/>
</dbReference>
<evidence type="ECO:0000256" key="1">
    <source>
        <dbReference type="ARBA" id="ARBA00004781"/>
    </source>
</evidence>
<dbReference type="InterPro" id="IPR005913">
    <property type="entry name" value="dTDP_dehydrorham_reduct"/>
</dbReference>